<evidence type="ECO:0000313" key="3">
    <source>
        <dbReference type="Proteomes" id="UP001265746"/>
    </source>
</evidence>
<reference evidence="2" key="1">
    <citation type="submission" date="2023-06" db="EMBL/GenBank/DDBJ databases">
        <authorList>
            <person name="Noh H."/>
        </authorList>
    </citation>
    <scope>NUCLEOTIDE SEQUENCE</scope>
    <source>
        <strain evidence="2">DUCC20226</strain>
    </source>
</reference>
<organism evidence="2 3">
    <name type="scientific">Phomopsis amygdali</name>
    <name type="common">Fusicoccum amygdali</name>
    <dbReference type="NCBI Taxonomy" id="1214568"/>
    <lineage>
        <taxon>Eukaryota</taxon>
        <taxon>Fungi</taxon>
        <taxon>Dikarya</taxon>
        <taxon>Ascomycota</taxon>
        <taxon>Pezizomycotina</taxon>
        <taxon>Sordariomycetes</taxon>
        <taxon>Sordariomycetidae</taxon>
        <taxon>Diaporthales</taxon>
        <taxon>Diaporthaceae</taxon>
        <taxon>Diaporthe</taxon>
    </lineage>
</organism>
<comment type="caution">
    <text evidence="2">The sequence shown here is derived from an EMBL/GenBank/DDBJ whole genome shotgun (WGS) entry which is preliminary data.</text>
</comment>
<dbReference type="EMBL" id="JAUJFL010000006">
    <property type="protein sequence ID" value="KAK2601187.1"/>
    <property type="molecule type" value="Genomic_DNA"/>
</dbReference>
<gene>
    <name evidence="2" type="ORF">N8I77_010654</name>
</gene>
<accession>A0AAD9S7C6</accession>
<dbReference type="AlphaFoldDB" id="A0AAD9S7C6"/>
<evidence type="ECO:0000256" key="1">
    <source>
        <dbReference type="SAM" id="MobiDB-lite"/>
    </source>
</evidence>
<name>A0AAD9S7C6_PHOAM</name>
<protein>
    <submittedName>
        <fullName evidence="2">Uncharacterized protein</fullName>
    </submittedName>
</protein>
<dbReference type="Proteomes" id="UP001265746">
    <property type="component" value="Unassembled WGS sequence"/>
</dbReference>
<proteinExistence type="predicted"/>
<sequence>MASFAGQKSVPLDEILQLHQNIHLLGPGVRACLVCCTNDDVMAALLDGLATLCILYEAARVKYSEANASGDVNCSTRVAIHPAAHPFPGDSTAPAEKAGEGNEHHVHPTPKSVPNSIPPVVLGRVELTDTEANLVAATLIKQGLSQIRSHLRDLQQHMTKCLMADKMTRSSYDRYKRRVGEISRSIYSSLAVPTISVGWLEE</sequence>
<feature type="region of interest" description="Disordered" evidence="1">
    <location>
        <begin position="85"/>
        <end position="117"/>
    </location>
</feature>
<keyword evidence="3" id="KW-1185">Reference proteome</keyword>
<feature type="compositionally biased region" description="Basic and acidic residues" evidence="1">
    <location>
        <begin position="97"/>
        <end position="106"/>
    </location>
</feature>
<evidence type="ECO:0000313" key="2">
    <source>
        <dbReference type="EMBL" id="KAK2601187.1"/>
    </source>
</evidence>